<comment type="similarity">
    <text evidence="1">Belongs to the UPF0162 family.</text>
</comment>
<feature type="domain" description="Protein SirB1 N-terminal" evidence="2">
    <location>
        <begin position="102"/>
        <end position="251"/>
    </location>
</feature>
<dbReference type="PANTHER" id="PTHR31350:SF21">
    <property type="entry name" value="F-BOX ONLY PROTEIN 21"/>
    <property type="match status" value="1"/>
</dbReference>
<dbReference type="Proteomes" id="UP000248790">
    <property type="component" value="Unassembled WGS sequence"/>
</dbReference>
<name>A0A327XAU2_LARAB</name>
<dbReference type="AlphaFoldDB" id="A0A327XAU2"/>
<organism evidence="3 4">
    <name type="scientific">Larkinella arboricola</name>
    <dbReference type="NCBI Taxonomy" id="643671"/>
    <lineage>
        <taxon>Bacteria</taxon>
        <taxon>Pseudomonadati</taxon>
        <taxon>Bacteroidota</taxon>
        <taxon>Cytophagia</taxon>
        <taxon>Cytophagales</taxon>
        <taxon>Spirosomataceae</taxon>
        <taxon>Larkinella</taxon>
    </lineage>
</organism>
<accession>A0A327XAU2</accession>
<sequence>MINDNEIKALISLLDDDDQEITEHVEQKIRELGGQLIPYLESEWEDSFSPLHQKKIEELIHDLQYQSVLDRIRIWKETGGVDLLEGLWIVATYQYPDLSLDKLRQEIKQLYLDVWLEGKSEMHPIDQIKTLNSVFFNKLKFAANTKHFHSPSNSMINVVLESRRGNPISLCVIYMMIAQQLGLPVYGVNLPSLFVLTYKKDHTQFYINVFNRGLVFSKSDIDHYIGQLNLKPADTYYQPCTNLDIVRRVLRNLMLAFEKIGDTGRIKEVEQLLDAVNDEGATPPLSDYTSK</sequence>
<evidence type="ECO:0000259" key="2">
    <source>
        <dbReference type="Pfam" id="PF13369"/>
    </source>
</evidence>
<dbReference type="EMBL" id="QLMC01000001">
    <property type="protein sequence ID" value="RAK02983.1"/>
    <property type="molecule type" value="Genomic_DNA"/>
</dbReference>
<evidence type="ECO:0000313" key="3">
    <source>
        <dbReference type="EMBL" id="RAK02983.1"/>
    </source>
</evidence>
<evidence type="ECO:0000256" key="1">
    <source>
        <dbReference type="ARBA" id="ARBA00007100"/>
    </source>
</evidence>
<dbReference type="InterPro" id="IPR032698">
    <property type="entry name" value="SirB1_N"/>
</dbReference>
<gene>
    <name evidence="3" type="ORF">LX87_01105</name>
</gene>
<proteinExistence type="inferred from homology"/>
<protein>
    <submittedName>
        <fullName evidence="3">Regulator of sirC expression with transglutaminase-like and TPR domain</fullName>
    </submittedName>
</protein>
<keyword evidence="4" id="KW-1185">Reference proteome</keyword>
<dbReference type="Pfam" id="PF13369">
    <property type="entry name" value="Transglut_core2"/>
    <property type="match status" value="1"/>
</dbReference>
<evidence type="ECO:0000313" key="4">
    <source>
        <dbReference type="Proteomes" id="UP000248790"/>
    </source>
</evidence>
<reference evidence="3 4" key="1">
    <citation type="submission" date="2018-06" db="EMBL/GenBank/DDBJ databases">
        <title>Genomic Encyclopedia of Archaeal and Bacterial Type Strains, Phase II (KMG-II): from individual species to whole genera.</title>
        <authorList>
            <person name="Goeker M."/>
        </authorList>
    </citation>
    <scope>NUCLEOTIDE SEQUENCE [LARGE SCALE GENOMIC DNA]</scope>
    <source>
        <strain evidence="3 4">DSM 21851</strain>
    </source>
</reference>
<dbReference type="PANTHER" id="PTHR31350">
    <property type="entry name" value="SI:DKEY-261L7.2"/>
    <property type="match status" value="1"/>
</dbReference>
<comment type="caution">
    <text evidence="3">The sequence shown here is derived from an EMBL/GenBank/DDBJ whole genome shotgun (WGS) entry which is preliminary data.</text>
</comment>